<dbReference type="GO" id="GO:0006281">
    <property type="term" value="P:DNA repair"/>
    <property type="evidence" value="ECO:0007669"/>
    <property type="project" value="UniProtKB-UniRule"/>
</dbReference>
<dbReference type="Gene3D" id="2.40.50.140">
    <property type="entry name" value="Nucleic acid-binding proteins"/>
    <property type="match status" value="1"/>
</dbReference>
<comment type="similarity">
    <text evidence="6">Belongs to the RuvA family.</text>
</comment>
<evidence type="ECO:0000313" key="9">
    <source>
        <dbReference type="EMBL" id="KAA5802343.1"/>
    </source>
</evidence>
<reference evidence="9 10" key="1">
    <citation type="submission" date="2019-09" db="EMBL/GenBank/DDBJ databases">
        <authorList>
            <person name="Kevbrin V."/>
            <person name="Grouzdev D.S."/>
        </authorList>
    </citation>
    <scope>NUCLEOTIDE SEQUENCE [LARGE SCALE GENOMIC DNA]</scope>
    <source>
        <strain evidence="9 10">G-192</strain>
    </source>
</reference>
<dbReference type="InterPro" id="IPR012340">
    <property type="entry name" value="NA-bd_OB-fold"/>
</dbReference>
<evidence type="ECO:0000256" key="4">
    <source>
        <dbReference type="ARBA" id="ARBA00023172"/>
    </source>
</evidence>
<dbReference type="AlphaFoldDB" id="A0A5M6ZC84"/>
<evidence type="ECO:0000256" key="3">
    <source>
        <dbReference type="ARBA" id="ARBA00023125"/>
    </source>
</evidence>
<comment type="subcellular location">
    <subcellularLocation>
        <location evidence="6">Cytoplasm</location>
    </subcellularLocation>
</comment>
<dbReference type="Pfam" id="PF01330">
    <property type="entry name" value="RuvA_N"/>
    <property type="match status" value="1"/>
</dbReference>
<keyword evidence="5 6" id="KW-0234">DNA repair</keyword>
<dbReference type="Gene3D" id="1.10.8.10">
    <property type="entry name" value="DNA helicase RuvA subunit, C-terminal domain"/>
    <property type="match status" value="1"/>
</dbReference>
<keyword evidence="2 6" id="KW-0227">DNA damage</keyword>
<dbReference type="GO" id="GO:0005524">
    <property type="term" value="F:ATP binding"/>
    <property type="evidence" value="ECO:0007669"/>
    <property type="project" value="InterPro"/>
</dbReference>
<dbReference type="HAMAP" id="MF_00031">
    <property type="entry name" value="DNA_HJ_migration_RuvA"/>
    <property type="match status" value="1"/>
</dbReference>
<dbReference type="InterPro" id="IPR010994">
    <property type="entry name" value="RuvA_2-like"/>
</dbReference>
<dbReference type="NCBIfam" id="TIGR00084">
    <property type="entry name" value="ruvA"/>
    <property type="match status" value="1"/>
</dbReference>
<dbReference type="SUPFAM" id="SSF47781">
    <property type="entry name" value="RuvA domain 2-like"/>
    <property type="match status" value="1"/>
</dbReference>
<comment type="function">
    <text evidence="6">The RuvA-RuvB-RuvC complex processes Holliday junction (HJ) DNA during genetic recombination and DNA repair, while the RuvA-RuvB complex plays an important role in the rescue of blocked DNA replication forks via replication fork reversal (RFR). RuvA specifically binds to HJ cruciform DNA, conferring on it an open structure. The RuvB hexamer acts as an ATP-dependent pump, pulling dsDNA into and through the RuvAB complex. HJ branch migration allows RuvC to scan DNA until it finds its consensus sequence, where it cleaves and resolves the cruciform DNA.</text>
</comment>
<dbReference type="GO" id="GO:0048476">
    <property type="term" value="C:Holliday junction resolvase complex"/>
    <property type="evidence" value="ECO:0007669"/>
    <property type="project" value="UniProtKB-UniRule"/>
</dbReference>
<evidence type="ECO:0000313" key="10">
    <source>
        <dbReference type="Proteomes" id="UP000325122"/>
    </source>
</evidence>
<keyword evidence="10" id="KW-1185">Reference proteome</keyword>
<comment type="caution">
    <text evidence="9">The sequence shown here is derived from an EMBL/GenBank/DDBJ whole genome shotgun (WGS) entry which is preliminary data.</text>
</comment>
<accession>A0A5M6ZC84</accession>
<keyword evidence="4 6" id="KW-0233">DNA recombination</keyword>
<evidence type="ECO:0000256" key="5">
    <source>
        <dbReference type="ARBA" id="ARBA00023204"/>
    </source>
</evidence>
<dbReference type="GO" id="GO:0009378">
    <property type="term" value="F:four-way junction helicase activity"/>
    <property type="evidence" value="ECO:0007669"/>
    <property type="project" value="InterPro"/>
</dbReference>
<dbReference type="Pfam" id="PF14520">
    <property type="entry name" value="HHH_5"/>
    <property type="match status" value="1"/>
</dbReference>
<dbReference type="Gene3D" id="1.10.150.20">
    <property type="entry name" value="5' to 3' exonuclease, C-terminal subdomain"/>
    <property type="match status" value="1"/>
</dbReference>
<dbReference type="EMBL" id="VWOJ01000003">
    <property type="protein sequence ID" value="KAA5802343.1"/>
    <property type="molecule type" value="Genomic_DNA"/>
</dbReference>
<comment type="subunit">
    <text evidence="6">Homotetramer. Forms an RuvA(8)-RuvB(12)-Holliday junction (HJ) complex. HJ DNA is sandwiched between 2 RuvA tetramers; dsDNA enters through RuvA and exits via RuvB. An RuvB hexamer assembles on each DNA strand where it exits the tetramer. Each RuvB hexamer is contacted by two RuvA subunits (via domain III) on 2 adjacent RuvB subunits; this complex drives branch migration. In the full resolvosome a probable DNA-RuvA(4)-RuvB(12)-RuvC(2) complex forms which resolves the HJ.</text>
</comment>
<organism evidence="9 10">
    <name type="scientific">Alkalicaulis satelles</name>
    <dbReference type="NCBI Taxonomy" id="2609175"/>
    <lineage>
        <taxon>Bacteria</taxon>
        <taxon>Pseudomonadati</taxon>
        <taxon>Pseudomonadota</taxon>
        <taxon>Alphaproteobacteria</taxon>
        <taxon>Maricaulales</taxon>
        <taxon>Maricaulaceae</taxon>
        <taxon>Alkalicaulis</taxon>
    </lineage>
</organism>
<name>A0A5M6ZC84_9PROT</name>
<dbReference type="Pfam" id="PF07499">
    <property type="entry name" value="RuvA_C"/>
    <property type="match status" value="1"/>
</dbReference>
<feature type="domain" description="Holliday junction DNA helicase RuvA C-terminal" evidence="8">
    <location>
        <begin position="160"/>
        <end position="206"/>
    </location>
</feature>
<comment type="domain">
    <text evidence="6">Has three domains with a flexible linker between the domains II and III and assumes an 'L' shape. Domain III is highly mobile and contacts RuvB.</text>
</comment>
<dbReference type="SUPFAM" id="SSF46929">
    <property type="entry name" value="DNA helicase RuvA subunit, C-terminal domain"/>
    <property type="match status" value="1"/>
</dbReference>
<dbReference type="GO" id="GO:0009379">
    <property type="term" value="C:Holliday junction helicase complex"/>
    <property type="evidence" value="ECO:0007669"/>
    <property type="project" value="InterPro"/>
</dbReference>
<sequence>MIGKLKGVVDSVGEDEAVIDVNGVGYLVHAGSRTLSRLSPGESVSVHVETHVREDAIKLFAFLTDQERAWFVRLQAVQGVGARHALALLDAIGPGEIESAAALGDSSAFARARGVGPKLAQRIATELKDKAPPAGRTLGFGAPLTPAGSGVPAAPGASAARDSAVSALINLGYGESDARRAAAAALRDLGEDASEGALIKAALKELAR</sequence>
<dbReference type="InterPro" id="IPR036267">
    <property type="entry name" value="RuvA_C_sf"/>
</dbReference>
<dbReference type="Proteomes" id="UP000325122">
    <property type="component" value="Unassembled WGS sequence"/>
</dbReference>
<evidence type="ECO:0000256" key="6">
    <source>
        <dbReference type="HAMAP-Rule" id="MF_00031"/>
    </source>
</evidence>
<evidence type="ECO:0000259" key="8">
    <source>
        <dbReference type="Pfam" id="PF07499"/>
    </source>
</evidence>
<feature type="region of interest" description="Domain III" evidence="6">
    <location>
        <begin position="155"/>
        <end position="208"/>
    </location>
</feature>
<evidence type="ECO:0000256" key="2">
    <source>
        <dbReference type="ARBA" id="ARBA00022763"/>
    </source>
</evidence>
<dbReference type="RefSeq" id="WP_150023593.1">
    <property type="nucleotide sequence ID" value="NZ_VWOJ01000003.1"/>
</dbReference>
<proteinExistence type="inferred from homology"/>
<dbReference type="SUPFAM" id="SSF50249">
    <property type="entry name" value="Nucleic acid-binding proteins"/>
    <property type="match status" value="1"/>
</dbReference>
<dbReference type="InterPro" id="IPR000085">
    <property type="entry name" value="RuvA"/>
</dbReference>
<dbReference type="GO" id="GO:0000400">
    <property type="term" value="F:four-way junction DNA binding"/>
    <property type="evidence" value="ECO:0007669"/>
    <property type="project" value="UniProtKB-UniRule"/>
</dbReference>
<keyword evidence="1 6" id="KW-0963">Cytoplasm</keyword>
<gene>
    <name evidence="6 9" type="primary">ruvA</name>
    <name evidence="9" type="ORF">F1654_10990</name>
</gene>
<protein>
    <recommendedName>
        <fullName evidence="6">Holliday junction branch migration complex subunit RuvA</fullName>
    </recommendedName>
</protein>
<dbReference type="InterPro" id="IPR013849">
    <property type="entry name" value="DNA_helicase_Holl-junc_RuvA_I"/>
</dbReference>
<evidence type="ECO:0000256" key="1">
    <source>
        <dbReference type="ARBA" id="ARBA00022490"/>
    </source>
</evidence>
<evidence type="ECO:0000259" key="7">
    <source>
        <dbReference type="Pfam" id="PF01330"/>
    </source>
</evidence>
<feature type="domain" description="DNA helicase Holliday junction RuvA type" evidence="7">
    <location>
        <begin position="1"/>
        <end position="60"/>
    </location>
</feature>
<dbReference type="GO" id="GO:0005737">
    <property type="term" value="C:cytoplasm"/>
    <property type="evidence" value="ECO:0007669"/>
    <property type="project" value="UniProtKB-SubCell"/>
</dbReference>
<dbReference type="GO" id="GO:0006310">
    <property type="term" value="P:DNA recombination"/>
    <property type="evidence" value="ECO:0007669"/>
    <property type="project" value="UniProtKB-UniRule"/>
</dbReference>
<keyword evidence="3 6" id="KW-0238">DNA-binding</keyword>
<comment type="caution">
    <text evidence="6">Lacks conserved residue(s) required for the propagation of feature annotation.</text>
</comment>
<dbReference type="InterPro" id="IPR011114">
    <property type="entry name" value="RuvA_C"/>
</dbReference>